<evidence type="ECO:0000313" key="5">
    <source>
        <dbReference type="Proteomes" id="UP001459277"/>
    </source>
</evidence>
<evidence type="ECO:0000259" key="2">
    <source>
        <dbReference type="Pfam" id="PF03108"/>
    </source>
</evidence>
<evidence type="ECO:0008006" key="6">
    <source>
        <dbReference type="Google" id="ProtNLM"/>
    </source>
</evidence>
<dbReference type="Proteomes" id="UP001459277">
    <property type="component" value="Unassembled WGS sequence"/>
</dbReference>
<dbReference type="PANTHER" id="PTHR31973:SF199">
    <property type="entry name" value="SWIM-TYPE DOMAIN-CONTAINING PROTEIN"/>
    <property type="match status" value="1"/>
</dbReference>
<dbReference type="PANTHER" id="PTHR31973">
    <property type="entry name" value="POLYPROTEIN, PUTATIVE-RELATED"/>
    <property type="match status" value="1"/>
</dbReference>
<keyword evidence="5" id="KW-1185">Reference proteome</keyword>
<accession>A0AAW2BKE0</accession>
<evidence type="ECO:0000313" key="4">
    <source>
        <dbReference type="EMBL" id="KAK9985652.1"/>
    </source>
</evidence>
<reference evidence="4 5" key="1">
    <citation type="submission" date="2024-01" db="EMBL/GenBank/DDBJ databases">
        <title>A telomere-to-telomere, gap-free genome of sweet tea (Lithocarpus litseifolius).</title>
        <authorList>
            <person name="Zhou J."/>
        </authorList>
    </citation>
    <scope>NUCLEOTIDE SEQUENCE [LARGE SCALE GENOMIC DNA]</scope>
    <source>
        <strain evidence="4">Zhou-2022a</strain>
        <tissue evidence="4">Leaf</tissue>
    </source>
</reference>
<dbReference type="Pfam" id="PF03108">
    <property type="entry name" value="DBD_Tnp_Mut"/>
    <property type="match status" value="1"/>
</dbReference>
<dbReference type="InterPro" id="IPR017853">
    <property type="entry name" value="GH"/>
</dbReference>
<gene>
    <name evidence="4" type="ORF">SO802_030603</name>
</gene>
<feature type="non-terminal residue" evidence="4">
    <location>
        <position position="1"/>
    </location>
</feature>
<dbReference type="InterPro" id="IPR004332">
    <property type="entry name" value="Transposase_MuDR"/>
</dbReference>
<feature type="domain" description="Transposase MuDR plant" evidence="2">
    <location>
        <begin position="28"/>
        <end position="78"/>
    </location>
</feature>
<feature type="region of interest" description="Disordered" evidence="1">
    <location>
        <begin position="437"/>
        <end position="462"/>
    </location>
</feature>
<protein>
    <recommendedName>
        <fullName evidence="6">Transposase</fullName>
    </recommendedName>
</protein>
<proteinExistence type="predicted"/>
<organism evidence="4 5">
    <name type="scientific">Lithocarpus litseifolius</name>
    <dbReference type="NCBI Taxonomy" id="425828"/>
    <lineage>
        <taxon>Eukaryota</taxon>
        <taxon>Viridiplantae</taxon>
        <taxon>Streptophyta</taxon>
        <taxon>Embryophyta</taxon>
        <taxon>Tracheophyta</taxon>
        <taxon>Spermatophyta</taxon>
        <taxon>Magnoliopsida</taxon>
        <taxon>eudicotyledons</taxon>
        <taxon>Gunneridae</taxon>
        <taxon>Pentapetalae</taxon>
        <taxon>rosids</taxon>
        <taxon>fabids</taxon>
        <taxon>Fagales</taxon>
        <taxon>Fagaceae</taxon>
        <taxon>Lithocarpus</taxon>
    </lineage>
</organism>
<dbReference type="Pfam" id="PF10551">
    <property type="entry name" value="MULE"/>
    <property type="match status" value="1"/>
</dbReference>
<dbReference type="EMBL" id="JAZDWU010000011">
    <property type="protein sequence ID" value="KAK9985652.1"/>
    <property type="molecule type" value="Genomic_DNA"/>
</dbReference>
<feature type="domain" description="MULE transposase" evidence="3">
    <location>
        <begin position="142"/>
        <end position="190"/>
    </location>
</feature>
<comment type="caution">
    <text evidence="4">The sequence shown here is derived from an EMBL/GenBank/DDBJ whole genome shotgun (WGS) entry which is preliminary data.</text>
</comment>
<dbReference type="Gene3D" id="3.20.20.80">
    <property type="entry name" value="Glycosidases"/>
    <property type="match status" value="1"/>
</dbReference>
<evidence type="ECO:0000256" key="1">
    <source>
        <dbReference type="SAM" id="MobiDB-lite"/>
    </source>
</evidence>
<dbReference type="InterPro" id="IPR018289">
    <property type="entry name" value="MULE_transposase_dom"/>
</dbReference>
<dbReference type="AlphaFoldDB" id="A0AAW2BKE0"/>
<name>A0AAW2BKE0_9ROSI</name>
<dbReference type="SUPFAM" id="SSF51445">
    <property type="entry name" value="(Trans)glycosidases"/>
    <property type="match status" value="1"/>
</dbReference>
<sequence length="589" mass="68629">DDEEHPKYIEFRAKVDMPDPVFEKRMLFSDHKEFKRAVQSYRIKHGYPLLIVKNESRKVSYKCKNCEWYIYASWDRKENSLLVKTYREKHKCSRAYHSRMVFARWIAVAWLEVFRGRPNIKSAEIKEAACKTGFLEECRPIISLDACHLRGFLKGQLLAAVGIDRNDGMYPIAFAVCESETKDSWSWFPELFLTDIGPVREHGWTFFSNQQKILYHVLVLEGKLMPSHTSLLFLFPKPQMGKKSKIPREYNLEGKKRDLCPHCHDIYQGDSELEEHKAKCRKKGSIDSVSLEYGRSGQDSLGEQSKVKVSTSMDSDKPLLVKEDASGDYPLTANIATVVSLDVLEMQQKKLMGGREMQGREIVPGYYLRKNTDGLIENSTCVNNTASEHVMVERLILDDLLHWAVHYKVDGFRFDLMGHIMKNTMLACLPRQPRVDAVSEKRKEKKKKNDTDRTPESGESYRYRCPTRVGHRHFGKDIRLPQFEKCKERRTVRRWIPSLKDSSLSHAQKCKCRREGMHSIPLVDERDEAEAVDLDYEQIDEISCTPMSREPTNEFTEFIQVHQCIRDREVHSQLQMDLVEHLWQLHGES</sequence>
<evidence type="ECO:0000259" key="3">
    <source>
        <dbReference type="Pfam" id="PF10551"/>
    </source>
</evidence>